<dbReference type="InterPro" id="IPR018494">
    <property type="entry name" value="Oxysterol-bd_CS"/>
</dbReference>
<dbReference type="EMBL" id="RBNI01003618">
    <property type="protein sequence ID" value="RUP48178.1"/>
    <property type="molecule type" value="Genomic_DNA"/>
</dbReference>
<comment type="caution">
    <text evidence="4">The sequence shown here is derived from an EMBL/GenBank/DDBJ whole genome shotgun (WGS) entry which is preliminary data.</text>
</comment>
<evidence type="ECO:0008006" key="6">
    <source>
        <dbReference type="Google" id="ProtNLM"/>
    </source>
</evidence>
<name>A0A433DBF7_9FUNG</name>
<dbReference type="Gene3D" id="2.40.160.120">
    <property type="match status" value="1"/>
</dbReference>
<gene>
    <name evidence="4" type="ORF">BC936DRAFT_144865</name>
</gene>
<dbReference type="PANTHER" id="PTHR10972">
    <property type="entry name" value="OXYSTEROL-BINDING PROTEIN-RELATED"/>
    <property type="match status" value="1"/>
</dbReference>
<sequence>MASKQSFDENGTRIPPPSIDSAISVHSHEDDESRNLKCPSGHEAAIAEELAATERAETEDTSMTSKIFIRISLPSQLLEPVGNLEYWNFNDRPDYFACLADPDDPLERMLGVIRWWYSKDLKYVKGRLCKPYNSILGEQFYCHWDVSTPKFNVDGTIAKQTWISENKGVNEDALGKSIRVTCLNEQISHHPPVSAFFYNCEEKGVEARGIDHITVRFTGTSVKVGPGDENKGIYITLRSRDNEEYLLTHPWASVNGWLKANLYLTMSEHCVITCPKTGLKAILEYKDEKWLSKPRFVIEGKIFSYDSASDEITKLKYVPQDKLRATVDGSWRGQVKATRVDTKKECVLMDMNIIECIPKVVAPLEELGEFESRKIWYSVTSAIQAKDFSRATKAKIAIEEQQRQRSAERKAKGEEFEPVYFKVPVQEGKPELKPAGVEKVKGRAQ</sequence>
<dbReference type="GO" id="GO:0005829">
    <property type="term" value="C:cytosol"/>
    <property type="evidence" value="ECO:0007669"/>
    <property type="project" value="TreeGrafter"/>
</dbReference>
<feature type="compositionally biased region" description="Basic and acidic residues" evidence="3">
    <location>
        <begin position="26"/>
        <end position="35"/>
    </location>
</feature>
<dbReference type="SUPFAM" id="SSF144000">
    <property type="entry name" value="Oxysterol-binding protein-like"/>
    <property type="match status" value="1"/>
</dbReference>
<dbReference type="GO" id="GO:0032934">
    <property type="term" value="F:sterol binding"/>
    <property type="evidence" value="ECO:0007669"/>
    <property type="project" value="TreeGrafter"/>
</dbReference>
<protein>
    <recommendedName>
        <fullName evidence="6">Oxysterol-binding protein</fullName>
    </recommendedName>
</protein>
<dbReference type="InterPro" id="IPR000648">
    <property type="entry name" value="Oxysterol-bd"/>
</dbReference>
<evidence type="ECO:0000256" key="1">
    <source>
        <dbReference type="ARBA" id="ARBA00008842"/>
    </source>
</evidence>
<evidence type="ECO:0000256" key="2">
    <source>
        <dbReference type="RuleBase" id="RU003844"/>
    </source>
</evidence>
<dbReference type="OrthoDB" id="14833at2759"/>
<dbReference type="AlphaFoldDB" id="A0A433DBF7"/>
<dbReference type="Gene3D" id="3.30.70.3490">
    <property type="match status" value="1"/>
</dbReference>
<evidence type="ECO:0000256" key="3">
    <source>
        <dbReference type="SAM" id="MobiDB-lite"/>
    </source>
</evidence>
<dbReference type="Proteomes" id="UP000268093">
    <property type="component" value="Unassembled WGS sequence"/>
</dbReference>
<organism evidence="4 5">
    <name type="scientific">Jimgerdemannia flammicorona</name>
    <dbReference type="NCBI Taxonomy" id="994334"/>
    <lineage>
        <taxon>Eukaryota</taxon>
        <taxon>Fungi</taxon>
        <taxon>Fungi incertae sedis</taxon>
        <taxon>Mucoromycota</taxon>
        <taxon>Mucoromycotina</taxon>
        <taxon>Endogonomycetes</taxon>
        <taxon>Endogonales</taxon>
        <taxon>Endogonaceae</taxon>
        <taxon>Jimgerdemannia</taxon>
    </lineage>
</organism>
<evidence type="ECO:0000313" key="5">
    <source>
        <dbReference type="Proteomes" id="UP000268093"/>
    </source>
</evidence>
<dbReference type="GO" id="GO:0016020">
    <property type="term" value="C:membrane"/>
    <property type="evidence" value="ECO:0007669"/>
    <property type="project" value="TreeGrafter"/>
</dbReference>
<dbReference type="PROSITE" id="PS01013">
    <property type="entry name" value="OSBP"/>
    <property type="match status" value="1"/>
</dbReference>
<keyword evidence="5" id="KW-1185">Reference proteome</keyword>
<feature type="region of interest" description="Disordered" evidence="3">
    <location>
        <begin position="1"/>
        <end position="36"/>
    </location>
</feature>
<dbReference type="InterPro" id="IPR037239">
    <property type="entry name" value="OSBP_sf"/>
</dbReference>
<proteinExistence type="inferred from homology"/>
<feature type="compositionally biased region" description="Basic and acidic residues" evidence="3">
    <location>
        <begin position="1"/>
        <end position="11"/>
    </location>
</feature>
<evidence type="ECO:0000313" key="4">
    <source>
        <dbReference type="EMBL" id="RUP48178.1"/>
    </source>
</evidence>
<dbReference type="PANTHER" id="PTHR10972:SF212">
    <property type="entry name" value="OXYSTEROL-BINDING PROTEIN-LIKE PROTEIN 1"/>
    <property type="match status" value="1"/>
</dbReference>
<reference evidence="4 5" key="1">
    <citation type="journal article" date="2018" name="New Phytol.">
        <title>Phylogenomics of Endogonaceae and evolution of mycorrhizas within Mucoromycota.</title>
        <authorList>
            <person name="Chang Y."/>
            <person name="Desiro A."/>
            <person name="Na H."/>
            <person name="Sandor L."/>
            <person name="Lipzen A."/>
            <person name="Clum A."/>
            <person name="Barry K."/>
            <person name="Grigoriev I.V."/>
            <person name="Martin F.M."/>
            <person name="Stajich J.E."/>
            <person name="Smith M.E."/>
            <person name="Bonito G."/>
            <person name="Spatafora J.W."/>
        </authorList>
    </citation>
    <scope>NUCLEOTIDE SEQUENCE [LARGE SCALE GENOMIC DNA]</scope>
    <source>
        <strain evidence="4 5">GMNB39</strain>
    </source>
</reference>
<comment type="similarity">
    <text evidence="1 2">Belongs to the OSBP family.</text>
</comment>
<dbReference type="Pfam" id="PF01237">
    <property type="entry name" value="Oxysterol_BP"/>
    <property type="match status" value="1"/>
</dbReference>
<accession>A0A433DBF7</accession>